<reference evidence="3 4" key="1">
    <citation type="submission" date="2019-12" db="EMBL/GenBank/DDBJ databases">
        <title>Genomic-based taxomic classification of the family Erythrobacteraceae.</title>
        <authorList>
            <person name="Xu L."/>
        </authorList>
    </citation>
    <scope>NUCLEOTIDE SEQUENCE [LARGE SCALE GENOMIC DNA]</scope>
    <source>
        <strain evidence="3 4">RC4-10-4</strain>
    </source>
</reference>
<organism evidence="3 4">
    <name type="scientific">Aurantiacibacter arachoides</name>
    <dbReference type="NCBI Taxonomy" id="1850444"/>
    <lineage>
        <taxon>Bacteria</taxon>
        <taxon>Pseudomonadati</taxon>
        <taxon>Pseudomonadota</taxon>
        <taxon>Alphaproteobacteria</taxon>
        <taxon>Sphingomonadales</taxon>
        <taxon>Erythrobacteraceae</taxon>
        <taxon>Aurantiacibacter</taxon>
    </lineage>
</organism>
<evidence type="ECO:0000259" key="2">
    <source>
        <dbReference type="Pfam" id="PF02470"/>
    </source>
</evidence>
<feature type="domain" description="Mce/MlaD" evidence="2">
    <location>
        <begin position="38"/>
        <end position="111"/>
    </location>
</feature>
<proteinExistence type="predicted"/>
<keyword evidence="4" id="KW-1185">Reference proteome</keyword>
<protein>
    <submittedName>
        <fullName evidence="3">MCE family protein</fullName>
    </submittedName>
</protein>
<dbReference type="InterPro" id="IPR003399">
    <property type="entry name" value="Mce/MlaD"/>
</dbReference>
<dbReference type="PANTHER" id="PTHR36698:SF2">
    <property type="entry name" value="MCE_MLAD DOMAIN-CONTAINING PROTEIN"/>
    <property type="match status" value="1"/>
</dbReference>
<dbReference type="AlphaFoldDB" id="A0A844ZY53"/>
<keyword evidence="1" id="KW-0812">Transmembrane</keyword>
<keyword evidence="1" id="KW-1133">Transmembrane helix</keyword>
<evidence type="ECO:0000313" key="3">
    <source>
        <dbReference type="EMBL" id="MXO92394.1"/>
    </source>
</evidence>
<dbReference type="OrthoDB" id="9808689at2"/>
<dbReference type="Proteomes" id="UP000460626">
    <property type="component" value="Unassembled WGS sequence"/>
</dbReference>
<evidence type="ECO:0000256" key="1">
    <source>
        <dbReference type="SAM" id="Phobius"/>
    </source>
</evidence>
<sequence length="316" mass="33503">METRANHVWVGAITLLLLAGAAVFFVWLAGLSNRDNKEYDIFFEQSVGGVAQGSTVTYNGVPVGQVTDISIWDKDPEFVKVRIRLKDETPILIGTEASVSASFTGTANISLTGGQSNQPPITCETTDCPEGVPVIPPAPGALGEILASAPLLLERLATLTERLTRVLDDDNQNSIAGILRNTDAISAEFANASPEVQRTLVELQSTLAQSTQTLASFDRTLGSVNTLVERDGQAISADTRETLASARQAAAALESAMANVEPLTRQLSQDTLPAANAALRDIRATSSSLRSITERIENEGATSLLGGPTLPDYEPN</sequence>
<gene>
    <name evidence="3" type="ORF">GRI62_02090</name>
</gene>
<comment type="caution">
    <text evidence="3">The sequence shown here is derived from an EMBL/GenBank/DDBJ whole genome shotgun (WGS) entry which is preliminary data.</text>
</comment>
<dbReference type="PANTHER" id="PTHR36698">
    <property type="entry name" value="BLL5892 PROTEIN"/>
    <property type="match status" value="1"/>
</dbReference>
<dbReference type="RefSeq" id="WP_131451778.1">
    <property type="nucleotide sequence ID" value="NZ_BMJK01000001.1"/>
</dbReference>
<keyword evidence="1" id="KW-0472">Membrane</keyword>
<accession>A0A844ZY53</accession>
<evidence type="ECO:0000313" key="4">
    <source>
        <dbReference type="Proteomes" id="UP000460626"/>
    </source>
</evidence>
<dbReference type="Pfam" id="PF02470">
    <property type="entry name" value="MlaD"/>
    <property type="match status" value="1"/>
</dbReference>
<feature type="transmembrane region" description="Helical" evidence="1">
    <location>
        <begin position="6"/>
        <end position="29"/>
    </location>
</feature>
<name>A0A844ZY53_9SPHN</name>
<dbReference type="EMBL" id="WTYH01000001">
    <property type="protein sequence ID" value="MXO92394.1"/>
    <property type="molecule type" value="Genomic_DNA"/>
</dbReference>